<dbReference type="Proteomes" id="UP000317835">
    <property type="component" value="Chromosome"/>
</dbReference>
<dbReference type="Gene3D" id="2.30.42.10">
    <property type="match status" value="1"/>
</dbReference>
<organism evidence="2 3">
    <name type="scientific">Tautonia plasticadhaerens</name>
    <dbReference type="NCBI Taxonomy" id="2527974"/>
    <lineage>
        <taxon>Bacteria</taxon>
        <taxon>Pseudomonadati</taxon>
        <taxon>Planctomycetota</taxon>
        <taxon>Planctomycetia</taxon>
        <taxon>Isosphaerales</taxon>
        <taxon>Isosphaeraceae</taxon>
        <taxon>Tautonia</taxon>
    </lineage>
</organism>
<dbReference type="InterPro" id="IPR024983">
    <property type="entry name" value="CHAT_dom"/>
</dbReference>
<name>A0A518GXZ2_9BACT</name>
<feature type="domain" description="CHAT" evidence="1">
    <location>
        <begin position="2"/>
        <end position="316"/>
    </location>
</feature>
<gene>
    <name evidence="2" type="ORF">ElP_13330</name>
</gene>
<evidence type="ECO:0000313" key="3">
    <source>
        <dbReference type="Proteomes" id="UP000317835"/>
    </source>
</evidence>
<proteinExistence type="predicted"/>
<dbReference type="AlphaFoldDB" id="A0A518GXZ2"/>
<keyword evidence="3" id="KW-1185">Reference proteome</keyword>
<protein>
    <submittedName>
        <fullName evidence="2">CHAT domain protein</fullName>
    </submittedName>
</protein>
<accession>A0A518GXZ2</accession>
<evidence type="ECO:0000313" key="2">
    <source>
        <dbReference type="EMBL" id="QDV33461.1"/>
    </source>
</evidence>
<dbReference type="SUPFAM" id="SSF50156">
    <property type="entry name" value="PDZ domain-like"/>
    <property type="match status" value="1"/>
</dbReference>
<evidence type="ECO:0000259" key="1">
    <source>
        <dbReference type="Pfam" id="PF12770"/>
    </source>
</evidence>
<dbReference type="InterPro" id="IPR036034">
    <property type="entry name" value="PDZ_sf"/>
</dbReference>
<sequence>MIVLPSAAMAGVPVEALLAAGPEWAKQFVVSYAPSGSMFAMLVEPQGQEESGGPKLLALGDPTYPLAEPDAEPPTPPDHGIAILAVDPSANADLFGIKVGDALLAYNGVVLNSGADLKTVPAEEGATRIPVKLWRNGEVREIEVAAGELGINHDPSRPAAEVVLAQRAAGEVLKPLTRGESLARLPGTRREVELISGLFPDGHATILLGERATEPAVQGLARSGALKGLRYLHFAAHGKTNPHVAMSSAIRLAPEPDGSAEPLAMEADGSITAEQIVNTWDLDADLVVLSACETGLGRYAGGEGYLGFSQALFVRGPGAWS</sequence>
<dbReference type="KEGG" id="tpla:ElP_13330"/>
<dbReference type="EMBL" id="CP036426">
    <property type="protein sequence ID" value="QDV33461.1"/>
    <property type="molecule type" value="Genomic_DNA"/>
</dbReference>
<reference evidence="2 3" key="1">
    <citation type="submission" date="2019-02" db="EMBL/GenBank/DDBJ databases">
        <title>Deep-cultivation of Planctomycetes and their phenomic and genomic characterization uncovers novel biology.</title>
        <authorList>
            <person name="Wiegand S."/>
            <person name="Jogler M."/>
            <person name="Boedeker C."/>
            <person name="Pinto D."/>
            <person name="Vollmers J."/>
            <person name="Rivas-Marin E."/>
            <person name="Kohn T."/>
            <person name="Peeters S.H."/>
            <person name="Heuer A."/>
            <person name="Rast P."/>
            <person name="Oberbeckmann S."/>
            <person name="Bunk B."/>
            <person name="Jeske O."/>
            <person name="Meyerdierks A."/>
            <person name="Storesund J.E."/>
            <person name="Kallscheuer N."/>
            <person name="Luecker S."/>
            <person name="Lage O.M."/>
            <person name="Pohl T."/>
            <person name="Merkel B.J."/>
            <person name="Hornburger P."/>
            <person name="Mueller R.-W."/>
            <person name="Bruemmer F."/>
            <person name="Labrenz M."/>
            <person name="Spormann A.M."/>
            <person name="Op den Camp H."/>
            <person name="Overmann J."/>
            <person name="Amann R."/>
            <person name="Jetten M.S.M."/>
            <person name="Mascher T."/>
            <person name="Medema M.H."/>
            <person name="Devos D.P."/>
            <person name="Kaster A.-K."/>
            <person name="Ovreas L."/>
            <person name="Rohde M."/>
            <person name="Galperin M.Y."/>
            <person name="Jogler C."/>
        </authorList>
    </citation>
    <scope>NUCLEOTIDE SEQUENCE [LARGE SCALE GENOMIC DNA]</scope>
    <source>
        <strain evidence="2 3">ElP</strain>
    </source>
</reference>
<dbReference type="Pfam" id="PF12770">
    <property type="entry name" value="CHAT"/>
    <property type="match status" value="1"/>
</dbReference>